<dbReference type="AlphaFoldDB" id="A0AAV5IMC7"/>
<evidence type="ECO:0000256" key="3">
    <source>
        <dbReference type="SAM" id="MobiDB-lite"/>
    </source>
</evidence>
<evidence type="ECO:0000313" key="4">
    <source>
        <dbReference type="EMBL" id="GKU99629.1"/>
    </source>
</evidence>
<name>A0AAV5IMC7_9ROSI</name>
<dbReference type="SUPFAM" id="SSF50978">
    <property type="entry name" value="WD40 repeat-like"/>
    <property type="match status" value="1"/>
</dbReference>
<evidence type="ECO:0000313" key="5">
    <source>
        <dbReference type="Proteomes" id="UP001054252"/>
    </source>
</evidence>
<dbReference type="EMBL" id="BPVZ01000014">
    <property type="protein sequence ID" value="GKU99629.1"/>
    <property type="molecule type" value="Genomic_DNA"/>
</dbReference>
<keyword evidence="1" id="KW-0853">WD repeat</keyword>
<organism evidence="4 5">
    <name type="scientific">Rubroshorea leprosula</name>
    <dbReference type="NCBI Taxonomy" id="152421"/>
    <lineage>
        <taxon>Eukaryota</taxon>
        <taxon>Viridiplantae</taxon>
        <taxon>Streptophyta</taxon>
        <taxon>Embryophyta</taxon>
        <taxon>Tracheophyta</taxon>
        <taxon>Spermatophyta</taxon>
        <taxon>Magnoliopsida</taxon>
        <taxon>eudicotyledons</taxon>
        <taxon>Gunneridae</taxon>
        <taxon>Pentapetalae</taxon>
        <taxon>rosids</taxon>
        <taxon>malvids</taxon>
        <taxon>Malvales</taxon>
        <taxon>Dipterocarpaceae</taxon>
        <taxon>Rubroshorea</taxon>
    </lineage>
</organism>
<dbReference type="InterPro" id="IPR015943">
    <property type="entry name" value="WD40/YVTN_repeat-like_dom_sf"/>
</dbReference>
<evidence type="ECO:0000256" key="2">
    <source>
        <dbReference type="ARBA" id="ARBA00022737"/>
    </source>
</evidence>
<dbReference type="InterPro" id="IPR036322">
    <property type="entry name" value="WD40_repeat_dom_sf"/>
</dbReference>
<reference evidence="4 5" key="1">
    <citation type="journal article" date="2021" name="Commun. Biol.">
        <title>The genome of Shorea leprosula (Dipterocarpaceae) highlights the ecological relevance of drought in aseasonal tropical rainforests.</title>
        <authorList>
            <person name="Ng K.K.S."/>
            <person name="Kobayashi M.J."/>
            <person name="Fawcett J.A."/>
            <person name="Hatakeyama M."/>
            <person name="Paape T."/>
            <person name="Ng C.H."/>
            <person name="Ang C.C."/>
            <person name="Tnah L.H."/>
            <person name="Lee C.T."/>
            <person name="Nishiyama T."/>
            <person name="Sese J."/>
            <person name="O'Brien M.J."/>
            <person name="Copetti D."/>
            <person name="Mohd Noor M.I."/>
            <person name="Ong R.C."/>
            <person name="Putra M."/>
            <person name="Sireger I.Z."/>
            <person name="Indrioko S."/>
            <person name="Kosugi Y."/>
            <person name="Izuno A."/>
            <person name="Isagi Y."/>
            <person name="Lee S.L."/>
            <person name="Shimizu K.K."/>
        </authorList>
    </citation>
    <scope>NUCLEOTIDE SEQUENCE [LARGE SCALE GENOMIC DNA]</scope>
    <source>
        <strain evidence="4">214</strain>
    </source>
</reference>
<dbReference type="Proteomes" id="UP001054252">
    <property type="component" value="Unassembled WGS sequence"/>
</dbReference>
<proteinExistence type="predicted"/>
<accession>A0AAV5IMC7</accession>
<keyword evidence="5" id="KW-1185">Reference proteome</keyword>
<protein>
    <submittedName>
        <fullName evidence="4">Uncharacterized protein</fullName>
    </submittedName>
</protein>
<dbReference type="PANTHER" id="PTHR10971">
    <property type="entry name" value="MRNA EXPORT FACTOR AND BUB3"/>
    <property type="match status" value="1"/>
</dbReference>
<dbReference type="Gene3D" id="2.130.10.10">
    <property type="entry name" value="YVTN repeat-like/Quinoprotein amine dehydrogenase"/>
    <property type="match status" value="1"/>
</dbReference>
<keyword evidence="2" id="KW-0677">Repeat</keyword>
<comment type="caution">
    <text evidence="4">The sequence shown here is derived from an EMBL/GenBank/DDBJ whole genome shotgun (WGS) entry which is preliminary data.</text>
</comment>
<feature type="region of interest" description="Disordered" evidence="3">
    <location>
        <begin position="94"/>
        <end position="123"/>
    </location>
</feature>
<evidence type="ECO:0000256" key="1">
    <source>
        <dbReference type="ARBA" id="ARBA00022574"/>
    </source>
</evidence>
<sequence>MCLLSSLFYSYVFRCHPKSKDGRYYLAPVNDIAFNPLITGALVTGDNEGYVIAWDGKNRKRLFELPRFSKSVASVTYNRDGDLLAVASGYTYQEANETEEPPQISVHKMDDSYDRSVSAGNSR</sequence>
<gene>
    <name evidence="4" type="ORF">SLEP1_g12444</name>
</gene>